<dbReference type="InterPro" id="IPR039422">
    <property type="entry name" value="MarR/SlyA-like"/>
</dbReference>
<dbReference type="PANTHER" id="PTHR33164:SF99">
    <property type="entry name" value="MARR FAMILY REGULATORY PROTEIN"/>
    <property type="match status" value="1"/>
</dbReference>
<dbReference type="OrthoDB" id="8635520at2"/>
<dbReference type="InterPro" id="IPR036390">
    <property type="entry name" value="WH_DNA-bd_sf"/>
</dbReference>
<dbReference type="Pfam" id="PF01047">
    <property type="entry name" value="MarR"/>
    <property type="match status" value="1"/>
</dbReference>
<dbReference type="InterPro" id="IPR000835">
    <property type="entry name" value="HTH_MarR-typ"/>
</dbReference>
<evidence type="ECO:0000313" key="3">
    <source>
        <dbReference type="Proteomes" id="UP000431744"/>
    </source>
</evidence>
<comment type="caution">
    <text evidence="2">The sequence shown here is derived from an EMBL/GenBank/DDBJ whole genome shotgun (WGS) entry which is preliminary data.</text>
</comment>
<dbReference type="EMBL" id="WBJY01000002">
    <property type="protein sequence ID" value="KAB1648383.1"/>
    <property type="molecule type" value="Genomic_DNA"/>
</dbReference>
<accession>A0A6H9WCH0</accession>
<feature type="domain" description="HTH marR-type" evidence="1">
    <location>
        <begin position="7"/>
        <end position="139"/>
    </location>
</feature>
<reference evidence="2 3" key="1">
    <citation type="submission" date="2019-09" db="EMBL/GenBank/DDBJ databases">
        <title>Phylogeny of genus Pseudoclavibacter and closely related genus.</title>
        <authorList>
            <person name="Li Y."/>
        </authorList>
    </citation>
    <scope>NUCLEOTIDE SEQUENCE [LARGE SCALE GENOMIC DNA]</scope>
    <source>
        <strain evidence="2 3">EGI 60007</strain>
    </source>
</reference>
<sequence>MGVSPLHDDLGFQLVRATATTSKRMRAVLAPFGLRTRTYSVLALAVDPGTLGQRELAATLMLDPSQLVPLIDELEGLGLVERVVDPADRRARLITATGPGRERFAAARREVADADPARTAGLSPAARARLVDALRVFGDADTEA</sequence>
<evidence type="ECO:0000259" key="1">
    <source>
        <dbReference type="PROSITE" id="PS50995"/>
    </source>
</evidence>
<evidence type="ECO:0000313" key="2">
    <source>
        <dbReference type="EMBL" id="KAB1648383.1"/>
    </source>
</evidence>
<protein>
    <submittedName>
        <fullName evidence="2">MarR family transcriptional regulator</fullName>
    </submittedName>
</protein>
<keyword evidence="3" id="KW-1185">Reference proteome</keyword>
<dbReference type="RefSeq" id="WP_158029578.1">
    <property type="nucleotide sequence ID" value="NZ_BMHG01000001.1"/>
</dbReference>
<dbReference type="PROSITE" id="PS50995">
    <property type="entry name" value="HTH_MARR_2"/>
    <property type="match status" value="1"/>
</dbReference>
<gene>
    <name evidence="2" type="ORF">F8O04_11900</name>
</gene>
<dbReference type="Proteomes" id="UP000431744">
    <property type="component" value="Unassembled WGS sequence"/>
</dbReference>
<dbReference type="InterPro" id="IPR036388">
    <property type="entry name" value="WH-like_DNA-bd_sf"/>
</dbReference>
<dbReference type="GO" id="GO:0003700">
    <property type="term" value="F:DNA-binding transcription factor activity"/>
    <property type="evidence" value="ECO:0007669"/>
    <property type="project" value="InterPro"/>
</dbReference>
<name>A0A6H9WCH0_9MICO</name>
<dbReference type="SUPFAM" id="SSF46785">
    <property type="entry name" value="Winged helix' DNA-binding domain"/>
    <property type="match status" value="1"/>
</dbReference>
<dbReference type="Gene3D" id="1.10.10.10">
    <property type="entry name" value="Winged helix-like DNA-binding domain superfamily/Winged helix DNA-binding domain"/>
    <property type="match status" value="1"/>
</dbReference>
<proteinExistence type="predicted"/>
<organism evidence="2 3">
    <name type="scientific">Pseudoclavibacter endophyticus</name>
    <dbReference type="NCBI Taxonomy" id="1778590"/>
    <lineage>
        <taxon>Bacteria</taxon>
        <taxon>Bacillati</taxon>
        <taxon>Actinomycetota</taxon>
        <taxon>Actinomycetes</taxon>
        <taxon>Micrococcales</taxon>
        <taxon>Microbacteriaceae</taxon>
        <taxon>Pseudoclavibacter</taxon>
    </lineage>
</organism>
<dbReference type="PANTHER" id="PTHR33164">
    <property type="entry name" value="TRANSCRIPTIONAL REGULATOR, MARR FAMILY"/>
    <property type="match status" value="1"/>
</dbReference>
<dbReference type="PRINTS" id="PR00598">
    <property type="entry name" value="HTHMARR"/>
</dbReference>
<dbReference type="GO" id="GO:0006950">
    <property type="term" value="P:response to stress"/>
    <property type="evidence" value="ECO:0007669"/>
    <property type="project" value="TreeGrafter"/>
</dbReference>
<dbReference type="AlphaFoldDB" id="A0A6H9WCH0"/>
<dbReference type="SMART" id="SM00347">
    <property type="entry name" value="HTH_MARR"/>
    <property type="match status" value="1"/>
</dbReference>